<keyword evidence="7" id="KW-0325">Glycoprotein</keyword>
<evidence type="ECO:0000256" key="4">
    <source>
        <dbReference type="ARBA" id="ARBA00023040"/>
    </source>
</evidence>
<evidence type="ECO:0000256" key="2">
    <source>
        <dbReference type="ARBA" id="ARBA00022692"/>
    </source>
</evidence>
<reference evidence="10 11" key="1">
    <citation type="journal article" date="2023" name="Nucleic Acids Res.">
        <title>The hologenome of Daphnia magna reveals possible DNA methylation and microbiome-mediated evolution of the host genome.</title>
        <authorList>
            <person name="Chaturvedi A."/>
            <person name="Li X."/>
            <person name="Dhandapani V."/>
            <person name="Marshall H."/>
            <person name="Kissane S."/>
            <person name="Cuenca-Cambronero M."/>
            <person name="Asole G."/>
            <person name="Calvet F."/>
            <person name="Ruiz-Romero M."/>
            <person name="Marangio P."/>
            <person name="Guigo R."/>
            <person name="Rago D."/>
            <person name="Mirbahai L."/>
            <person name="Eastwood N."/>
            <person name="Colbourne J.K."/>
            <person name="Zhou J."/>
            <person name="Mallon E."/>
            <person name="Orsini L."/>
        </authorList>
    </citation>
    <scope>NUCLEOTIDE SEQUENCE [LARGE SCALE GENOMIC DNA]</scope>
    <source>
        <strain evidence="10">LRV0_1</strain>
    </source>
</reference>
<keyword evidence="5" id="KW-0472">Membrane</keyword>
<dbReference type="EMBL" id="JAOYFB010000037">
    <property type="protein sequence ID" value="KAK4023121.1"/>
    <property type="molecule type" value="Genomic_DNA"/>
</dbReference>
<evidence type="ECO:0000256" key="1">
    <source>
        <dbReference type="ARBA" id="ARBA00004141"/>
    </source>
</evidence>
<dbReference type="InterPro" id="IPR028082">
    <property type="entry name" value="Peripla_BP_I"/>
</dbReference>
<evidence type="ECO:0000313" key="11">
    <source>
        <dbReference type="Proteomes" id="UP001234178"/>
    </source>
</evidence>
<keyword evidence="2" id="KW-0812">Transmembrane</keyword>
<comment type="caution">
    <text evidence="10">The sequence shown here is derived from an EMBL/GenBank/DDBJ whole genome shotgun (WGS) entry which is preliminary data.</text>
</comment>
<name>A0ABR0ADC0_9CRUS</name>
<accession>A0ABR0ADC0</accession>
<dbReference type="PANTHER" id="PTHR10519">
    <property type="entry name" value="GABA-B RECEPTOR"/>
    <property type="match status" value="1"/>
</dbReference>
<dbReference type="SUPFAM" id="SSF53822">
    <property type="entry name" value="Periplasmic binding protein-like I"/>
    <property type="match status" value="1"/>
</dbReference>
<organism evidence="10 11">
    <name type="scientific">Daphnia magna</name>
    <dbReference type="NCBI Taxonomy" id="35525"/>
    <lineage>
        <taxon>Eukaryota</taxon>
        <taxon>Metazoa</taxon>
        <taxon>Ecdysozoa</taxon>
        <taxon>Arthropoda</taxon>
        <taxon>Crustacea</taxon>
        <taxon>Branchiopoda</taxon>
        <taxon>Diplostraca</taxon>
        <taxon>Cladocera</taxon>
        <taxon>Anomopoda</taxon>
        <taxon>Daphniidae</taxon>
        <taxon>Daphnia</taxon>
    </lineage>
</organism>
<sequence length="318" mass="35627">MESPSNRFSPFLQNRKPSAIGRREGVRAYGGLKKTVDTKTTGRKSICAVWTGMRQQIIRRWLRPTRVRAPTLMDVCECSASVGMKAFFDMMDKDPHKVMILGGSCNSVTDSIAKTSKHWRIPVLSYADTHPMFTRKSYPNFFRIVPSENAFNAPRVKLLQAFNWTRVGTLYQNEPRFALCRVLSRVMSHDRDGWPVYLVLFPLEMGSPLLTQLMDEKSFCPPLSSALGYDNADGYKLANIINISIQSTTVATIITTRLCRPRARKLDAISSYMSGLGWEGGGQSFTDPARSADISANTNVRRRTSFVFMADVGTAVSN</sequence>
<dbReference type="PANTHER" id="PTHR10519:SF74">
    <property type="entry name" value="GAMMA-AMINOBUTYRIC ACID TYPE B RECEPTOR SUBUNIT 2"/>
    <property type="match status" value="1"/>
</dbReference>
<dbReference type="InterPro" id="IPR000337">
    <property type="entry name" value="GPCR_3"/>
</dbReference>
<comment type="subcellular location">
    <subcellularLocation>
        <location evidence="1">Membrane</location>
        <topology evidence="1">Multi-pass membrane protein</topology>
    </subcellularLocation>
</comment>
<dbReference type="PRINTS" id="PR00248">
    <property type="entry name" value="GPCRMGR"/>
</dbReference>
<protein>
    <recommendedName>
        <fullName evidence="9">Receptor ligand binding region domain-containing protein</fullName>
    </recommendedName>
</protein>
<evidence type="ECO:0000256" key="7">
    <source>
        <dbReference type="ARBA" id="ARBA00023180"/>
    </source>
</evidence>
<evidence type="ECO:0000259" key="9">
    <source>
        <dbReference type="Pfam" id="PF01094"/>
    </source>
</evidence>
<evidence type="ECO:0000256" key="8">
    <source>
        <dbReference type="ARBA" id="ARBA00023224"/>
    </source>
</evidence>
<keyword evidence="8" id="KW-0807">Transducer</keyword>
<dbReference type="Gene3D" id="3.40.50.2300">
    <property type="match status" value="1"/>
</dbReference>
<proteinExistence type="predicted"/>
<keyword evidence="4" id="KW-0297">G-protein coupled receptor</keyword>
<dbReference type="InterPro" id="IPR002455">
    <property type="entry name" value="GPCR3_GABA-B"/>
</dbReference>
<dbReference type="Pfam" id="PF01094">
    <property type="entry name" value="ANF_receptor"/>
    <property type="match status" value="1"/>
</dbReference>
<evidence type="ECO:0000256" key="5">
    <source>
        <dbReference type="ARBA" id="ARBA00023136"/>
    </source>
</evidence>
<evidence type="ECO:0000313" key="10">
    <source>
        <dbReference type="EMBL" id="KAK4023121.1"/>
    </source>
</evidence>
<evidence type="ECO:0000256" key="6">
    <source>
        <dbReference type="ARBA" id="ARBA00023170"/>
    </source>
</evidence>
<gene>
    <name evidence="10" type="ORF">OUZ56_008552</name>
</gene>
<dbReference type="InterPro" id="IPR001828">
    <property type="entry name" value="ANF_lig-bd_rcpt"/>
</dbReference>
<keyword evidence="11" id="KW-1185">Reference proteome</keyword>
<feature type="domain" description="Receptor ligand binding region" evidence="9">
    <location>
        <begin position="77"/>
        <end position="174"/>
    </location>
</feature>
<keyword evidence="3" id="KW-1133">Transmembrane helix</keyword>
<dbReference type="Proteomes" id="UP001234178">
    <property type="component" value="Unassembled WGS sequence"/>
</dbReference>
<evidence type="ECO:0000256" key="3">
    <source>
        <dbReference type="ARBA" id="ARBA00022989"/>
    </source>
</evidence>
<keyword evidence="6" id="KW-0675">Receptor</keyword>